<accession>A0A4W2D3H2</accession>
<reference evidence="2" key="2">
    <citation type="submission" date="2025-08" db="UniProtKB">
        <authorList>
            <consortium name="Ensembl"/>
        </authorList>
    </citation>
    <scope>IDENTIFICATION</scope>
</reference>
<dbReference type="Pfam" id="PF16208">
    <property type="entry name" value="Keratin_2_head"/>
    <property type="match status" value="1"/>
</dbReference>
<evidence type="ECO:0000313" key="2">
    <source>
        <dbReference type="Ensembl" id="ENSBIXP00000018765.1"/>
    </source>
</evidence>
<reference evidence="2 3" key="1">
    <citation type="submission" date="2018-11" db="EMBL/GenBank/DDBJ databases">
        <title>Haplotype-resolved cattle genomes.</title>
        <authorList>
            <person name="Low W.Y."/>
            <person name="Tearle R."/>
            <person name="Bickhart D.M."/>
            <person name="Rosen B.D."/>
            <person name="Koren S."/>
            <person name="Rhie A."/>
            <person name="Hiendleder S."/>
            <person name="Phillippy A.M."/>
            <person name="Smith T.P.L."/>
            <person name="Williams J.L."/>
        </authorList>
    </citation>
    <scope>NUCLEOTIDE SEQUENCE [LARGE SCALE GENOMIC DNA]</scope>
</reference>
<sequence>MSCKSTVKTQSISRRGFSAGSARVPGVCRSGFSSVSLSRSRGSGGLAGVCGGAGFGSRSLYGLGGSKRISIITILFPCRSDSWSSRTRSWTPSGPCRTWSLCSSSTSTTSGDSWIVSLGREAAWTRSSGGCRTRWRTSRTSE</sequence>
<dbReference type="AlphaFoldDB" id="A0A4W2D3H2"/>
<evidence type="ECO:0000259" key="1">
    <source>
        <dbReference type="Pfam" id="PF16208"/>
    </source>
</evidence>
<dbReference type="Proteomes" id="UP000314981">
    <property type="component" value="Chromosome 5"/>
</dbReference>
<dbReference type="STRING" id="30522.A0A4W2D3H2"/>
<name>A0A4W2D3H2_BOBOX</name>
<evidence type="ECO:0000313" key="3">
    <source>
        <dbReference type="Proteomes" id="UP000314981"/>
    </source>
</evidence>
<organism evidence="2 3">
    <name type="scientific">Bos indicus x Bos taurus</name>
    <name type="common">Hybrid cattle</name>
    <dbReference type="NCBI Taxonomy" id="30522"/>
    <lineage>
        <taxon>Eukaryota</taxon>
        <taxon>Metazoa</taxon>
        <taxon>Chordata</taxon>
        <taxon>Craniata</taxon>
        <taxon>Vertebrata</taxon>
        <taxon>Euteleostomi</taxon>
        <taxon>Mammalia</taxon>
        <taxon>Eutheria</taxon>
        <taxon>Laurasiatheria</taxon>
        <taxon>Artiodactyla</taxon>
        <taxon>Ruminantia</taxon>
        <taxon>Pecora</taxon>
        <taxon>Bovidae</taxon>
        <taxon>Bovinae</taxon>
        <taxon>Bos</taxon>
    </lineage>
</organism>
<dbReference type="Ensembl" id="ENSBIXT00000031990.1">
    <property type="protein sequence ID" value="ENSBIXP00000018765.1"/>
    <property type="gene ID" value="ENSBIXG00000022544.1"/>
</dbReference>
<proteinExistence type="predicted"/>
<reference evidence="2" key="3">
    <citation type="submission" date="2025-09" db="UniProtKB">
        <authorList>
            <consortium name="Ensembl"/>
        </authorList>
    </citation>
    <scope>IDENTIFICATION</scope>
</reference>
<protein>
    <recommendedName>
        <fullName evidence="1">Keratin type II head domain-containing protein</fullName>
    </recommendedName>
</protein>
<feature type="domain" description="Keratin type II head" evidence="1">
    <location>
        <begin position="16"/>
        <end position="73"/>
    </location>
</feature>
<keyword evidence="3" id="KW-1185">Reference proteome</keyword>
<dbReference type="InterPro" id="IPR032444">
    <property type="entry name" value="Keratin_2_head"/>
</dbReference>